<keyword evidence="2" id="KW-0805">Transcription regulation</keyword>
<dbReference type="GeneID" id="136815650"/>
<dbReference type="PROSITE" id="PS50217">
    <property type="entry name" value="BZIP"/>
    <property type="match status" value="1"/>
</dbReference>
<dbReference type="Proteomes" id="UP000594262">
    <property type="component" value="Unplaced"/>
</dbReference>
<keyword evidence="3" id="KW-0238">DNA-binding</keyword>
<keyword evidence="5" id="KW-0539">Nucleus</keyword>
<feature type="domain" description="BZIP" evidence="7">
    <location>
        <begin position="231"/>
        <end position="294"/>
    </location>
</feature>
<sequence>MLATQKTYWTDYAADPGNLQHHQVSNNQDYLSYNNTTNNLSSNINDHTNNNNSVAQLDYNNNNDSNNNNYPTNNNSSVAPTNIGVLNYSEMGPPCSNIKCFDGYSSSEYVKDMIDKINDKEATKTTGYIYDKPIGPDYYAPCGTYDVGATPTGHYDQNNNMLDVAANRYDSFGEMKKSTILAKFYKPDGTPLKSLWDNDALLKEQRSYKYDPKPLERRKNPRTFVPNDKKTNDYWEKRRKNNHAARKSREDRRKKEIEVLKNVSNLKGDNIKLKLYVQKIMAENQNLKYEVEMLKRL</sequence>
<dbReference type="PANTHER" id="PTHR11988:SF27">
    <property type="entry name" value="GH27708P"/>
    <property type="match status" value="1"/>
</dbReference>
<dbReference type="OrthoDB" id="5975798at2759"/>
<proteinExistence type="predicted"/>
<dbReference type="GO" id="GO:0000978">
    <property type="term" value="F:RNA polymerase II cis-regulatory region sequence-specific DNA binding"/>
    <property type="evidence" value="ECO:0007669"/>
    <property type="project" value="TreeGrafter"/>
</dbReference>
<dbReference type="EnsemblMetazoa" id="CLYHEMT017819.1">
    <property type="protein sequence ID" value="CLYHEMP017819.1"/>
    <property type="gene ID" value="CLYHEMG017819"/>
</dbReference>
<evidence type="ECO:0000256" key="1">
    <source>
        <dbReference type="ARBA" id="ARBA00004123"/>
    </source>
</evidence>
<comment type="subcellular location">
    <subcellularLocation>
        <location evidence="1">Nucleus</location>
    </subcellularLocation>
</comment>
<feature type="region of interest" description="Disordered" evidence="6">
    <location>
        <begin position="31"/>
        <end position="52"/>
    </location>
</feature>
<evidence type="ECO:0000259" key="7">
    <source>
        <dbReference type="PROSITE" id="PS50217"/>
    </source>
</evidence>
<evidence type="ECO:0000256" key="2">
    <source>
        <dbReference type="ARBA" id="ARBA00023015"/>
    </source>
</evidence>
<dbReference type="InterPro" id="IPR004827">
    <property type="entry name" value="bZIP"/>
</dbReference>
<dbReference type="CDD" id="cd14695">
    <property type="entry name" value="bZIP_HLF"/>
    <property type="match status" value="1"/>
</dbReference>
<keyword evidence="9" id="KW-1185">Reference proteome</keyword>
<dbReference type="RefSeq" id="XP_066928195.1">
    <property type="nucleotide sequence ID" value="XM_067072094.1"/>
</dbReference>
<dbReference type="Pfam" id="PF07716">
    <property type="entry name" value="bZIP_2"/>
    <property type="match status" value="1"/>
</dbReference>
<dbReference type="GO" id="GO:0000981">
    <property type="term" value="F:DNA-binding transcription factor activity, RNA polymerase II-specific"/>
    <property type="evidence" value="ECO:0007669"/>
    <property type="project" value="TreeGrafter"/>
</dbReference>
<accession>A0A7M5X4I8</accession>
<protein>
    <recommendedName>
        <fullName evidence="7">BZIP domain-containing protein</fullName>
    </recommendedName>
</protein>
<evidence type="ECO:0000256" key="5">
    <source>
        <dbReference type="ARBA" id="ARBA00023242"/>
    </source>
</evidence>
<dbReference type="AlphaFoldDB" id="A0A7M5X4I8"/>
<dbReference type="InterPro" id="IPR046347">
    <property type="entry name" value="bZIP_sf"/>
</dbReference>
<name>A0A7M5X4I8_9CNID</name>
<keyword evidence="4" id="KW-0804">Transcription</keyword>
<dbReference type="Gene3D" id="1.20.5.170">
    <property type="match status" value="1"/>
</dbReference>
<evidence type="ECO:0000313" key="9">
    <source>
        <dbReference type="Proteomes" id="UP000594262"/>
    </source>
</evidence>
<evidence type="ECO:0000256" key="6">
    <source>
        <dbReference type="SAM" id="MobiDB-lite"/>
    </source>
</evidence>
<organism evidence="8 9">
    <name type="scientific">Clytia hemisphaerica</name>
    <dbReference type="NCBI Taxonomy" id="252671"/>
    <lineage>
        <taxon>Eukaryota</taxon>
        <taxon>Metazoa</taxon>
        <taxon>Cnidaria</taxon>
        <taxon>Hydrozoa</taxon>
        <taxon>Hydroidolina</taxon>
        <taxon>Leptothecata</taxon>
        <taxon>Obeliida</taxon>
        <taxon>Clytiidae</taxon>
        <taxon>Clytia</taxon>
    </lineage>
</organism>
<dbReference type="InterPro" id="IPR040223">
    <property type="entry name" value="PAR_bZIP"/>
</dbReference>
<dbReference type="PANTHER" id="PTHR11988">
    <property type="entry name" value="THYROTROPH EMBRYONIC FACTOR RELATED"/>
    <property type="match status" value="1"/>
</dbReference>
<evidence type="ECO:0000256" key="3">
    <source>
        <dbReference type="ARBA" id="ARBA00023125"/>
    </source>
</evidence>
<evidence type="ECO:0000256" key="4">
    <source>
        <dbReference type="ARBA" id="ARBA00023163"/>
    </source>
</evidence>
<evidence type="ECO:0000313" key="8">
    <source>
        <dbReference type="EnsemblMetazoa" id="CLYHEMP017819.1"/>
    </source>
</evidence>
<reference evidence="8" key="1">
    <citation type="submission" date="2021-01" db="UniProtKB">
        <authorList>
            <consortium name="EnsemblMetazoa"/>
        </authorList>
    </citation>
    <scope>IDENTIFICATION</scope>
</reference>
<dbReference type="GO" id="GO:0005634">
    <property type="term" value="C:nucleus"/>
    <property type="evidence" value="ECO:0007669"/>
    <property type="project" value="UniProtKB-SubCell"/>
</dbReference>
<dbReference type="SUPFAM" id="SSF57959">
    <property type="entry name" value="Leucine zipper domain"/>
    <property type="match status" value="1"/>
</dbReference>